<protein>
    <submittedName>
        <fullName evidence="1">Uncharacterized protein</fullName>
    </submittedName>
</protein>
<proteinExistence type="predicted"/>
<dbReference type="RefSeq" id="WP_130604909.1">
    <property type="nucleotide sequence ID" value="NZ_AP019400.1"/>
</dbReference>
<evidence type="ECO:0000313" key="1">
    <source>
        <dbReference type="EMBL" id="BBI31025.1"/>
    </source>
</evidence>
<sequence length="431" mass="48049">MITYLSAKRTLLLTLIGVFIFSTLNWTAVNAASSKKPAEDSFQKNLTQATSLLKEAVKYNNTVYSKNPSYDVFSELSNKWDKGKSFLIATLKSNKSTDTAYLSQLQNLGYKVTTTLHSDNSGVQFVRRYESVISVFNETLPYHTILQIKYNDGRVELVDNSSESLNVYTVNDSDIGFYQNNKKEVLMLVTYMNYRGGAWNLRLLNMSKSQRLEAITSIIPVKSLPKGFERYGDSKKTGFSNICGEGSCSDAEESQFSLVKQDESAGVVTFGTKAIKLQNVIVSKTAKSNKQKLIEQMNHIAANGTVSGLKVGLTTPYEDVVKLYGKPLEEGGTSFFKNFAVATDGKEKGEKVTWLSFNSKAIGLQGVTMAQLQQWYGVKADKDVSRKNSYSLTIQLKYEGSTLYDTHRFNVEFWSEGANKPITSMLLSVLD</sequence>
<dbReference type="AlphaFoldDB" id="A0A3T1CZ46"/>
<gene>
    <name evidence="1" type="ORF">KCTCHS21_04240</name>
</gene>
<dbReference type="Proteomes" id="UP000289856">
    <property type="component" value="Chromosome"/>
</dbReference>
<organism evidence="1 2">
    <name type="scientific">Cohnella abietis</name>
    <dbReference type="NCBI Taxonomy" id="2507935"/>
    <lineage>
        <taxon>Bacteria</taxon>
        <taxon>Bacillati</taxon>
        <taxon>Bacillota</taxon>
        <taxon>Bacilli</taxon>
        <taxon>Bacillales</taxon>
        <taxon>Paenibacillaceae</taxon>
        <taxon>Cohnella</taxon>
    </lineage>
</organism>
<dbReference type="EMBL" id="AP019400">
    <property type="protein sequence ID" value="BBI31025.1"/>
    <property type="molecule type" value="Genomic_DNA"/>
</dbReference>
<dbReference type="KEGG" id="cohn:KCTCHS21_04240"/>
<name>A0A3T1CZ46_9BACL</name>
<keyword evidence="2" id="KW-1185">Reference proteome</keyword>
<accession>A0A3T1CZ46</accession>
<reference evidence="1 2" key="1">
    <citation type="submission" date="2019-01" db="EMBL/GenBank/DDBJ databases">
        <title>Complete genome sequence of Cohnella hallensis HS21 isolated from Korean fir (Abies koreana) rhizospheric soil.</title>
        <authorList>
            <person name="Jiang L."/>
            <person name="Kang S.W."/>
            <person name="Kim S."/>
            <person name="Jung J."/>
            <person name="Kim C.Y."/>
            <person name="Kim D.H."/>
            <person name="Kim S.W."/>
            <person name="Lee J."/>
        </authorList>
    </citation>
    <scope>NUCLEOTIDE SEQUENCE [LARGE SCALE GENOMIC DNA]</scope>
    <source>
        <strain evidence="1 2">HS21</strain>
    </source>
</reference>
<evidence type="ECO:0000313" key="2">
    <source>
        <dbReference type="Proteomes" id="UP000289856"/>
    </source>
</evidence>